<reference evidence="2 3" key="1">
    <citation type="journal article" date="2015" name="Parasitol. Res.">
        <title>Viruses in close associations with free-living amoebae.</title>
        <authorList>
            <person name="Scheid P."/>
        </authorList>
    </citation>
    <scope>NUCLEOTIDE SEQUENCE [LARGE SCALE GENOMIC DNA]</scope>
    <source>
        <strain evidence="2">KlaHel</strain>
    </source>
</reference>
<sequence>MGNTDADDGGGKSRCRDEGDHESRRPPTQWRGSAARRRCCPLRPRHRQDAAQLVAYPFFLFSQKCTRMLCKHPFSCRRGSAEQRRPTAKKKERNLVAAEQTCHWPLWCLCPRQPPARIEKKKSTAPALSATLSDFKNRKTQADTYDTQTTSYHGRTAL</sequence>
<dbReference type="GeneID" id="23462785"/>
<evidence type="ECO:0000313" key="3">
    <source>
        <dbReference type="Proteomes" id="UP000202511"/>
    </source>
</evidence>
<protein>
    <submittedName>
        <fullName evidence="2">Uncharacterized protein</fullName>
    </submittedName>
</protein>
<dbReference type="RefSeq" id="YP_009120103.1">
    <property type="nucleotide sequence ID" value="NC_026440.1"/>
</dbReference>
<dbReference type="KEGG" id="vg:23462785"/>
<accession>A0A0B5IYD3</accession>
<name>A0A0B5IYD3_9VIRU</name>
<organism evidence="2 3">
    <name type="scientific">Pandoravirus inopinatum</name>
    <dbReference type="NCBI Taxonomy" id="1605721"/>
    <lineage>
        <taxon>Viruses</taxon>
        <taxon>Pandoravirus</taxon>
    </lineage>
</organism>
<proteinExistence type="predicted"/>
<feature type="compositionally biased region" description="Basic and acidic residues" evidence="1">
    <location>
        <begin position="9"/>
        <end position="25"/>
    </location>
</feature>
<evidence type="ECO:0000313" key="2">
    <source>
        <dbReference type="EMBL" id="AJF97868.1"/>
    </source>
</evidence>
<dbReference type="EMBL" id="KP136319">
    <property type="protein sequence ID" value="AJF97868.1"/>
    <property type="molecule type" value="Genomic_DNA"/>
</dbReference>
<feature type="region of interest" description="Disordered" evidence="1">
    <location>
        <begin position="1"/>
        <end position="36"/>
    </location>
</feature>
<evidence type="ECO:0000256" key="1">
    <source>
        <dbReference type="SAM" id="MobiDB-lite"/>
    </source>
</evidence>
<dbReference type="Proteomes" id="UP000202511">
    <property type="component" value="Segment"/>
</dbReference>